<dbReference type="RefSeq" id="WP_096375977.1">
    <property type="nucleotide sequence ID" value="NZ_AP014623.1"/>
</dbReference>
<dbReference type="CDD" id="cd03188">
    <property type="entry name" value="GST_C_Beta"/>
    <property type="match status" value="1"/>
</dbReference>
<dbReference type="PANTHER" id="PTHR44051">
    <property type="entry name" value="GLUTATHIONE S-TRANSFERASE-RELATED"/>
    <property type="match status" value="1"/>
</dbReference>
<evidence type="ECO:0000313" key="3">
    <source>
        <dbReference type="Proteomes" id="UP000787568"/>
    </source>
</evidence>
<evidence type="ECO:0000313" key="2">
    <source>
        <dbReference type="EMBL" id="MBU4636984.1"/>
    </source>
</evidence>
<protein>
    <submittedName>
        <fullName evidence="2">Glutathione S-transferase</fullName>
    </submittedName>
</protein>
<dbReference type="CDD" id="cd03057">
    <property type="entry name" value="GST_N_Beta"/>
    <property type="match status" value="1"/>
</dbReference>
<dbReference type="PANTHER" id="PTHR44051:SF8">
    <property type="entry name" value="GLUTATHIONE S-TRANSFERASE GSTA"/>
    <property type="match status" value="1"/>
</dbReference>
<dbReference type="Proteomes" id="UP000787568">
    <property type="component" value="Unassembled WGS sequence"/>
</dbReference>
<gene>
    <name evidence="2" type="ORF">I8747_29640</name>
</gene>
<organism evidence="2 3">
    <name type="scientific">Pseudomonas chlororaphis subsp. aurantiaca</name>
    <dbReference type="NCBI Taxonomy" id="86192"/>
    <lineage>
        <taxon>Bacteria</taxon>
        <taxon>Pseudomonadati</taxon>
        <taxon>Pseudomonadota</taxon>
        <taxon>Gammaproteobacteria</taxon>
        <taxon>Pseudomonadales</taxon>
        <taxon>Pseudomonadaceae</taxon>
        <taxon>Pseudomonas</taxon>
    </lineage>
</organism>
<dbReference type="AlphaFoldDB" id="A0AAJ0ZSC8"/>
<sequence>MYQLYGTQGSGSAIVEIALECCQVPYRIVEASSWAPSPGADELARLNPLKQVPTLQLPDGSVLTESAAILIELGLRYPRSALLPEDESARAQAIRGLVFIAANCYSAISVIDYPERWLHDADEALRARVRDAAHERLHRNWEVFADQFATQLYASGSPLAALDVQAAVVSRWCGTREHLRRERPECCDLLERIDRHPQVAQVLERHWPTL</sequence>
<reference evidence="2" key="1">
    <citation type="submission" date="2020-12" db="EMBL/GenBank/DDBJ databases">
        <title>Generalized mutagenesis with transposon Tn5. A laboratory procedure for the identification of genes responsible for a bacterial phenotype and its regulation, illustrated with phenazine production in Pseudomonas chlororaphis.</title>
        <authorList>
            <person name="Muzio F."/>
            <person name="Sobrero P."/>
            <person name="Agaras B."/>
            <person name="Valverde C."/>
        </authorList>
    </citation>
    <scope>NUCLEOTIDE SEQUENCE</scope>
    <source>
        <strain evidence="2">SMMP3</strain>
    </source>
</reference>
<evidence type="ECO:0000259" key="1">
    <source>
        <dbReference type="PROSITE" id="PS50404"/>
    </source>
</evidence>
<dbReference type="InterPro" id="IPR036249">
    <property type="entry name" value="Thioredoxin-like_sf"/>
</dbReference>
<feature type="domain" description="GST N-terminal" evidence="1">
    <location>
        <begin position="1"/>
        <end position="81"/>
    </location>
</feature>
<dbReference type="EMBL" id="JAEEFW010000013">
    <property type="protein sequence ID" value="MBU4636984.1"/>
    <property type="molecule type" value="Genomic_DNA"/>
</dbReference>
<proteinExistence type="predicted"/>
<dbReference type="InterPro" id="IPR004045">
    <property type="entry name" value="Glutathione_S-Trfase_N"/>
</dbReference>
<dbReference type="PROSITE" id="PS50404">
    <property type="entry name" value="GST_NTER"/>
    <property type="match status" value="1"/>
</dbReference>
<dbReference type="SUPFAM" id="SSF52833">
    <property type="entry name" value="Thioredoxin-like"/>
    <property type="match status" value="1"/>
</dbReference>
<name>A0AAJ0ZSC8_9PSED</name>
<dbReference type="SUPFAM" id="SSF47616">
    <property type="entry name" value="GST C-terminal domain-like"/>
    <property type="match status" value="1"/>
</dbReference>
<dbReference type="InterPro" id="IPR036282">
    <property type="entry name" value="Glutathione-S-Trfase_C_sf"/>
</dbReference>
<dbReference type="Gene3D" id="3.40.30.10">
    <property type="entry name" value="Glutaredoxin"/>
    <property type="match status" value="1"/>
</dbReference>
<accession>A0AAJ0ZSC8</accession>
<comment type="caution">
    <text evidence="2">The sequence shown here is derived from an EMBL/GenBank/DDBJ whole genome shotgun (WGS) entry which is preliminary data.</text>
</comment>
<dbReference type="Pfam" id="PF13409">
    <property type="entry name" value="GST_N_2"/>
    <property type="match status" value="1"/>
</dbReference>
<dbReference type="Gene3D" id="1.20.1050.10">
    <property type="match status" value="1"/>
</dbReference>